<proteinExistence type="predicted"/>
<reference evidence="1 2" key="2">
    <citation type="journal article" date="2022" name="Mol. Biol. Evol.">
        <title>Comparative Genomics Reveals Insights into the Divergent Evolution of Astigmatic Mites and Household Pest Adaptations.</title>
        <authorList>
            <person name="Xiong Q."/>
            <person name="Wan A.T."/>
            <person name="Liu X."/>
            <person name="Fung C.S."/>
            <person name="Xiao X."/>
            <person name="Malainual N."/>
            <person name="Hou J."/>
            <person name="Wang L."/>
            <person name="Wang M."/>
            <person name="Yang K.Y."/>
            <person name="Cui Y."/>
            <person name="Leung E.L."/>
            <person name="Nong W."/>
            <person name="Shin S.K."/>
            <person name="Au S.W."/>
            <person name="Jeong K.Y."/>
            <person name="Chew F.T."/>
            <person name="Hui J.H."/>
            <person name="Leung T.F."/>
            <person name="Tungtrongchitr A."/>
            <person name="Zhong N."/>
            <person name="Liu Z."/>
            <person name="Tsui S.K."/>
        </authorList>
    </citation>
    <scope>NUCLEOTIDE SEQUENCE [LARGE SCALE GENOMIC DNA]</scope>
    <source>
        <strain evidence="1">Derp</strain>
    </source>
</reference>
<gene>
    <name evidence="1" type="ORF">DERP_010473</name>
</gene>
<name>A0ABQ8J532_DERPT</name>
<reference evidence="1 2" key="1">
    <citation type="journal article" date="2018" name="J. Allergy Clin. Immunol.">
        <title>High-quality assembly of Dermatophagoides pteronyssinus genome and transcriptome reveals a wide range of novel allergens.</title>
        <authorList>
            <person name="Liu X.Y."/>
            <person name="Yang K.Y."/>
            <person name="Wang M.Q."/>
            <person name="Kwok J.S."/>
            <person name="Zeng X."/>
            <person name="Yang Z."/>
            <person name="Xiao X.J."/>
            <person name="Lau C.P."/>
            <person name="Li Y."/>
            <person name="Huang Z.M."/>
            <person name="Ba J.G."/>
            <person name="Yim A.K."/>
            <person name="Ouyang C.Y."/>
            <person name="Ngai S.M."/>
            <person name="Chan T.F."/>
            <person name="Leung E.L."/>
            <person name="Liu L."/>
            <person name="Liu Z.G."/>
            <person name="Tsui S.K."/>
        </authorList>
    </citation>
    <scope>NUCLEOTIDE SEQUENCE [LARGE SCALE GENOMIC DNA]</scope>
    <source>
        <strain evidence="1">Derp</strain>
    </source>
</reference>
<organism evidence="1 2">
    <name type="scientific">Dermatophagoides pteronyssinus</name>
    <name type="common">European house dust mite</name>
    <dbReference type="NCBI Taxonomy" id="6956"/>
    <lineage>
        <taxon>Eukaryota</taxon>
        <taxon>Metazoa</taxon>
        <taxon>Ecdysozoa</taxon>
        <taxon>Arthropoda</taxon>
        <taxon>Chelicerata</taxon>
        <taxon>Arachnida</taxon>
        <taxon>Acari</taxon>
        <taxon>Acariformes</taxon>
        <taxon>Sarcoptiformes</taxon>
        <taxon>Astigmata</taxon>
        <taxon>Psoroptidia</taxon>
        <taxon>Analgoidea</taxon>
        <taxon>Pyroglyphidae</taxon>
        <taxon>Dermatophagoidinae</taxon>
        <taxon>Dermatophagoides</taxon>
    </lineage>
</organism>
<evidence type="ECO:0000313" key="1">
    <source>
        <dbReference type="EMBL" id="KAH9417658.1"/>
    </source>
</evidence>
<dbReference type="Proteomes" id="UP000887458">
    <property type="component" value="Unassembled WGS sequence"/>
</dbReference>
<comment type="caution">
    <text evidence="1">The sequence shown here is derived from an EMBL/GenBank/DDBJ whole genome shotgun (WGS) entry which is preliminary data.</text>
</comment>
<keyword evidence="2" id="KW-1185">Reference proteome</keyword>
<sequence>MKILNFAIDSMHLLTINRRNINKQLSQTVNQILHNIVSFL</sequence>
<accession>A0ABQ8J532</accession>
<evidence type="ECO:0008006" key="3">
    <source>
        <dbReference type="Google" id="ProtNLM"/>
    </source>
</evidence>
<dbReference type="EMBL" id="NJHN03000075">
    <property type="protein sequence ID" value="KAH9417658.1"/>
    <property type="molecule type" value="Genomic_DNA"/>
</dbReference>
<evidence type="ECO:0000313" key="2">
    <source>
        <dbReference type="Proteomes" id="UP000887458"/>
    </source>
</evidence>
<protein>
    <recommendedName>
        <fullName evidence="3">Transposase</fullName>
    </recommendedName>
</protein>